<dbReference type="InterPro" id="IPR000772">
    <property type="entry name" value="Ricin_B_lectin"/>
</dbReference>
<dbReference type="Proteomes" id="UP001623348">
    <property type="component" value="Unassembled WGS sequence"/>
</dbReference>
<feature type="transmembrane region" description="Helical" evidence="2">
    <location>
        <begin position="66"/>
        <end position="89"/>
    </location>
</feature>
<dbReference type="PROSITE" id="PS50041">
    <property type="entry name" value="C_TYPE_LECTIN_2"/>
    <property type="match status" value="1"/>
</dbReference>
<dbReference type="PANTHER" id="PTHR22803">
    <property type="entry name" value="MANNOSE, PHOSPHOLIPASE, LECTIN RECEPTOR RELATED"/>
    <property type="match status" value="1"/>
</dbReference>
<dbReference type="Pfam" id="PF00059">
    <property type="entry name" value="Lectin_C"/>
    <property type="match status" value="1"/>
</dbReference>
<sequence>MYGNIESSQAGQGQTWVLGPSGGEACSDLCPAEENLYEPLDPPIAVPSQKHVPDPPASAWSSREKLVLVGTVALGVSVLMNVLFLTVGLRHITALTETLEAEKAKELPKLGACVSPPRCSLSTVTPTDVSPVLVCVCVCVTLAPFTVNLSTASQSFLLYNEHHRKCVEASGKQLTATTCRPEAAAQQFRWLHGSQLQGSASQRCITATLGQNLAFVRLEPCRDNSSLQRWECRDGGLLALAGYDLYFNYGNNQQHTVMLYTGDREWSRWVIHGSKDNVCSRSCCPPCSKGWIYYGNSCYFYSKTLSSWENAQHFCSVLDTQLLEVDSPEEKEYIQNMLQGSSWLGIRDEEVEGTWKRANGTVVPRESSSWHRNEPNGGFQENCAAVRKDGEWYDFPCTGQLPWVCEGHP</sequence>
<dbReference type="PROSITE" id="PS00615">
    <property type="entry name" value="C_TYPE_LECTIN_1"/>
    <property type="match status" value="1"/>
</dbReference>
<protein>
    <submittedName>
        <fullName evidence="4">Macrophage mannose receptor 1-like</fullName>
    </submittedName>
</protein>
<keyword evidence="2" id="KW-1133">Transmembrane helix</keyword>
<keyword evidence="2" id="KW-0812">Transmembrane</keyword>
<organism evidence="4 5">
    <name type="scientific">Grus japonensis</name>
    <name type="common">Japanese crane</name>
    <name type="synonym">Red-crowned crane</name>
    <dbReference type="NCBI Taxonomy" id="30415"/>
    <lineage>
        <taxon>Eukaryota</taxon>
        <taxon>Metazoa</taxon>
        <taxon>Chordata</taxon>
        <taxon>Craniata</taxon>
        <taxon>Vertebrata</taxon>
        <taxon>Euteleostomi</taxon>
        <taxon>Archelosauria</taxon>
        <taxon>Archosauria</taxon>
        <taxon>Dinosauria</taxon>
        <taxon>Saurischia</taxon>
        <taxon>Theropoda</taxon>
        <taxon>Coelurosauria</taxon>
        <taxon>Aves</taxon>
        <taxon>Neognathae</taxon>
        <taxon>Neoaves</taxon>
        <taxon>Gruiformes</taxon>
        <taxon>Gruidae</taxon>
        <taxon>Grus</taxon>
    </lineage>
</organism>
<dbReference type="SUPFAM" id="SSF56436">
    <property type="entry name" value="C-type lectin-like"/>
    <property type="match status" value="1"/>
</dbReference>
<dbReference type="PROSITE" id="PS50231">
    <property type="entry name" value="RICIN_B_LECTIN"/>
    <property type="match status" value="1"/>
</dbReference>
<keyword evidence="1" id="KW-1015">Disulfide bond</keyword>
<reference evidence="4 5" key="1">
    <citation type="submission" date="2024-06" db="EMBL/GenBank/DDBJ databases">
        <title>The draft genome of Grus japonensis, version 3.</title>
        <authorList>
            <person name="Nabeshima K."/>
            <person name="Suzuki S."/>
            <person name="Onuma M."/>
        </authorList>
    </citation>
    <scope>NUCLEOTIDE SEQUENCE [LARGE SCALE GENOMIC DNA]</scope>
    <source>
        <strain evidence="4 5">451A</strain>
    </source>
</reference>
<accession>A0ABC9XVG2</accession>
<evidence type="ECO:0000256" key="2">
    <source>
        <dbReference type="SAM" id="Phobius"/>
    </source>
</evidence>
<evidence type="ECO:0000313" key="4">
    <source>
        <dbReference type="EMBL" id="GAB0201753.1"/>
    </source>
</evidence>
<evidence type="ECO:0000313" key="5">
    <source>
        <dbReference type="Proteomes" id="UP001623348"/>
    </source>
</evidence>
<dbReference type="InterPro" id="IPR050111">
    <property type="entry name" value="C-type_lectin/snaclec_domain"/>
</dbReference>
<gene>
    <name evidence="4" type="ORF">GRJ2_002640900</name>
</gene>
<dbReference type="InterPro" id="IPR035992">
    <property type="entry name" value="Ricin_B-like_lectins"/>
</dbReference>
<keyword evidence="2" id="KW-0472">Membrane</keyword>
<dbReference type="InterPro" id="IPR016186">
    <property type="entry name" value="C-type_lectin-like/link_sf"/>
</dbReference>
<dbReference type="SUPFAM" id="SSF50370">
    <property type="entry name" value="Ricin B-like lectins"/>
    <property type="match status" value="1"/>
</dbReference>
<dbReference type="AlphaFoldDB" id="A0ABC9XVG2"/>
<dbReference type="Gene3D" id="3.10.100.10">
    <property type="entry name" value="Mannose-Binding Protein A, subunit A"/>
    <property type="match status" value="1"/>
</dbReference>
<name>A0ABC9XVG2_GRUJA</name>
<feature type="domain" description="C-type lectin" evidence="3">
    <location>
        <begin position="294"/>
        <end position="406"/>
    </location>
</feature>
<dbReference type="CDD" id="cd23407">
    <property type="entry name" value="beta-trefoil_Ricin_MRC1"/>
    <property type="match status" value="1"/>
</dbReference>
<evidence type="ECO:0000259" key="3">
    <source>
        <dbReference type="PROSITE" id="PS50041"/>
    </source>
</evidence>
<dbReference type="Gene3D" id="2.80.10.50">
    <property type="match status" value="1"/>
</dbReference>
<keyword evidence="5" id="KW-1185">Reference proteome</keyword>
<proteinExistence type="predicted"/>
<dbReference type="EMBL" id="BAAFJT010000033">
    <property type="protein sequence ID" value="GAB0201753.1"/>
    <property type="molecule type" value="Genomic_DNA"/>
</dbReference>
<comment type="caution">
    <text evidence="4">The sequence shown here is derived from an EMBL/GenBank/DDBJ whole genome shotgun (WGS) entry which is preliminary data.</text>
</comment>
<dbReference type="Pfam" id="PF24562">
    <property type="entry name" value="CysR_MRC2_N"/>
    <property type="match status" value="1"/>
</dbReference>
<dbReference type="FunFam" id="2.80.10.50:FF:000032">
    <property type="entry name" value="macrophage mannose receptor 1"/>
    <property type="match status" value="1"/>
</dbReference>
<evidence type="ECO:0000256" key="1">
    <source>
        <dbReference type="ARBA" id="ARBA00023157"/>
    </source>
</evidence>
<dbReference type="InterPro" id="IPR001304">
    <property type="entry name" value="C-type_lectin-like"/>
</dbReference>
<dbReference type="InterPro" id="IPR018378">
    <property type="entry name" value="C-type_lectin_CS"/>
</dbReference>
<dbReference type="InterPro" id="IPR016187">
    <property type="entry name" value="CTDL_fold"/>
</dbReference>
<dbReference type="SMART" id="SM00034">
    <property type="entry name" value="CLECT"/>
    <property type="match status" value="1"/>
</dbReference>